<evidence type="ECO:0000256" key="5">
    <source>
        <dbReference type="ARBA" id="ARBA00023136"/>
    </source>
</evidence>
<keyword evidence="4 6" id="KW-1133">Transmembrane helix</keyword>
<dbReference type="Pfam" id="PF09335">
    <property type="entry name" value="VTT_dom"/>
    <property type="match status" value="1"/>
</dbReference>
<protein>
    <submittedName>
        <fullName evidence="8">Alkaline phosphatase</fullName>
    </submittedName>
</protein>
<accession>A0A1F6NIV1</accession>
<evidence type="ECO:0000256" key="4">
    <source>
        <dbReference type="ARBA" id="ARBA00022989"/>
    </source>
</evidence>
<comment type="subcellular location">
    <subcellularLocation>
        <location evidence="1">Cell membrane</location>
        <topology evidence="1">Multi-pass membrane protein</topology>
    </subcellularLocation>
</comment>
<evidence type="ECO:0000256" key="6">
    <source>
        <dbReference type="SAM" id="Phobius"/>
    </source>
</evidence>
<dbReference type="Proteomes" id="UP000177803">
    <property type="component" value="Unassembled WGS sequence"/>
</dbReference>
<evidence type="ECO:0000256" key="1">
    <source>
        <dbReference type="ARBA" id="ARBA00004651"/>
    </source>
</evidence>
<feature type="transmembrane region" description="Helical" evidence="6">
    <location>
        <begin position="57"/>
        <end position="79"/>
    </location>
</feature>
<dbReference type="GO" id="GO:0005886">
    <property type="term" value="C:plasma membrane"/>
    <property type="evidence" value="ECO:0007669"/>
    <property type="project" value="UniProtKB-SubCell"/>
</dbReference>
<dbReference type="InterPro" id="IPR032816">
    <property type="entry name" value="VTT_dom"/>
</dbReference>
<comment type="caution">
    <text evidence="8">The sequence shown here is derived from an EMBL/GenBank/DDBJ whole genome shotgun (WGS) entry which is preliminary data.</text>
</comment>
<dbReference type="EMBL" id="MFQR01000062">
    <property type="protein sequence ID" value="OGH83792.1"/>
    <property type="molecule type" value="Genomic_DNA"/>
</dbReference>
<evidence type="ECO:0000259" key="7">
    <source>
        <dbReference type="Pfam" id="PF09335"/>
    </source>
</evidence>
<gene>
    <name evidence="8" type="ORF">A2261_04050</name>
</gene>
<dbReference type="InterPro" id="IPR051311">
    <property type="entry name" value="DedA_domain"/>
</dbReference>
<reference evidence="8 9" key="1">
    <citation type="journal article" date="2016" name="Nat. Commun.">
        <title>Thousands of microbial genomes shed light on interconnected biogeochemical processes in an aquifer system.</title>
        <authorList>
            <person name="Anantharaman K."/>
            <person name="Brown C.T."/>
            <person name="Hug L.A."/>
            <person name="Sharon I."/>
            <person name="Castelle C.J."/>
            <person name="Probst A.J."/>
            <person name="Thomas B.C."/>
            <person name="Singh A."/>
            <person name="Wilkins M.J."/>
            <person name="Karaoz U."/>
            <person name="Brodie E.L."/>
            <person name="Williams K.H."/>
            <person name="Hubbard S.S."/>
            <person name="Banfield J.F."/>
        </authorList>
    </citation>
    <scope>NUCLEOTIDE SEQUENCE [LARGE SCALE GENOMIC DNA]</scope>
</reference>
<evidence type="ECO:0000256" key="3">
    <source>
        <dbReference type="ARBA" id="ARBA00022692"/>
    </source>
</evidence>
<organism evidence="8 9">
    <name type="scientific">Candidatus Magasanikbacteria bacterium RIFOXYA2_FULL_44_8</name>
    <dbReference type="NCBI Taxonomy" id="1798696"/>
    <lineage>
        <taxon>Bacteria</taxon>
        <taxon>Candidatus Magasanikiibacteriota</taxon>
    </lineage>
</organism>
<keyword evidence="5 6" id="KW-0472">Membrane</keyword>
<evidence type="ECO:0000256" key="2">
    <source>
        <dbReference type="ARBA" id="ARBA00022475"/>
    </source>
</evidence>
<feature type="transmembrane region" description="Helical" evidence="6">
    <location>
        <begin position="12"/>
        <end position="36"/>
    </location>
</feature>
<sequence length="208" mass="23639">MITDIIEILANFVISVIGFFGYTGVFFLMLVESCGIPMPSEVIMPFSGFLVAKGQMGFWAVVFLGTFGNLVGSLIAYYIGDWGGRPLLEKYGKYVLISRHDLDLADRFFARYGQLAVFFGRLLPVVRTFISFPAGVAKMDIKKFSFYTFIGAFPWCLLFAWLGVKMGANWDLIRAKLHNFDLLMAFLIVVAVGWYIYRHLKNKRKYVA</sequence>
<dbReference type="PANTHER" id="PTHR42709:SF6">
    <property type="entry name" value="UNDECAPRENYL PHOSPHATE TRANSPORTER A"/>
    <property type="match status" value="1"/>
</dbReference>
<evidence type="ECO:0000313" key="9">
    <source>
        <dbReference type="Proteomes" id="UP000177803"/>
    </source>
</evidence>
<dbReference type="PANTHER" id="PTHR42709">
    <property type="entry name" value="ALKALINE PHOSPHATASE LIKE PROTEIN"/>
    <property type="match status" value="1"/>
</dbReference>
<proteinExistence type="predicted"/>
<dbReference type="AlphaFoldDB" id="A0A1F6NIV1"/>
<keyword evidence="2" id="KW-1003">Cell membrane</keyword>
<keyword evidence="3 6" id="KW-0812">Transmembrane</keyword>
<feature type="domain" description="VTT" evidence="7">
    <location>
        <begin position="39"/>
        <end position="163"/>
    </location>
</feature>
<name>A0A1F6NIV1_9BACT</name>
<feature type="transmembrane region" description="Helical" evidence="6">
    <location>
        <begin position="176"/>
        <end position="197"/>
    </location>
</feature>
<evidence type="ECO:0000313" key="8">
    <source>
        <dbReference type="EMBL" id="OGH83792.1"/>
    </source>
</evidence>
<feature type="transmembrane region" description="Helical" evidence="6">
    <location>
        <begin position="144"/>
        <end position="164"/>
    </location>
</feature>